<feature type="binding site" evidence="6">
    <location>
        <position position="249"/>
    </location>
    <ligand>
        <name>K(+)</name>
        <dbReference type="ChEBI" id="CHEBI:29103"/>
    </ligand>
</feature>
<dbReference type="SUPFAM" id="SSF116878">
    <property type="entry name" value="TrmE connector domain"/>
    <property type="match status" value="1"/>
</dbReference>
<feature type="binding site" evidence="6">
    <location>
        <position position="244"/>
    </location>
    <ligand>
        <name>K(+)</name>
        <dbReference type="ChEBI" id="CHEBI:29103"/>
    </ligand>
</feature>
<dbReference type="EMBL" id="JBDKXB010000011">
    <property type="protein sequence ID" value="MEY6432738.1"/>
    <property type="molecule type" value="Genomic_DNA"/>
</dbReference>
<dbReference type="GO" id="GO:0016787">
    <property type="term" value="F:hydrolase activity"/>
    <property type="evidence" value="ECO:0007669"/>
    <property type="project" value="UniProtKB-KW"/>
</dbReference>
<feature type="domain" description="TrmE-type G" evidence="8">
    <location>
        <begin position="215"/>
        <end position="371"/>
    </location>
</feature>
<keyword evidence="6" id="KW-0963">Cytoplasm</keyword>
<comment type="caution">
    <text evidence="9">The sequence shown here is derived from an EMBL/GenBank/DDBJ whole genome shotgun (WGS) entry which is preliminary data.</text>
</comment>
<dbReference type="Pfam" id="PF12631">
    <property type="entry name" value="MnmE_helical"/>
    <property type="match status" value="1"/>
</dbReference>
<evidence type="ECO:0000256" key="7">
    <source>
        <dbReference type="RuleBase" id="RU003313"/>
    </source>
</evidence>
<feature type="binding site" evidence="6">
    <location>
        <position position="229"/>
    </location>
    <ligand>
        <name>Mg(2+)</name>
        <dbReference type="ChEBI" id="CHEBI:18420"/>
    </ligand>
</feature>
<comment type="subunit">
    <text evidence="6">Homodimer. Heterotetramer of two MnmE and two MnmG subunits.</text>
</comment>
<feature type="binding site" evidence="6">
    <location>
        <begin position="269"/>
        <end position="272"/>
    </location>
    <ligand>
        <name>GTP</name>
        <dbReference type="ChEBI" id="CHEBI:37565"/>
    </ligand>
</feature>
<keyword evidence="6 9" id="KW-0378">Hydrolase</keyword>
<evidence type="ECO:0000313" key="9">
    <source>
        <dbReference type="EMBL" id="MEY6432738.1"/>
    </source>
</evidence>
<dbReference type="InterPro" id="IPR005225">
    <property type="entry name" value="Small_GTP-bd"/>
</dbReference>
<dbReference type="EC" id="3.6.-.-" evidence="6"/>
<dbReference type="InterPro" id="IPR027417">
    <property type="entry name" value="P-loop_NTPase"/>
</dbReference>
<feature type="binding site" evidence="6">
    <location>
        <begin position="244"/>
        <end position="250"/>
    </location>
    <ligand>
        <name>GTP</name>
        <dbReference type="ChEBI" id="CHEBI:37565"/>
    </ligand>
</feature>
<dbReference type="Pfam" id="PF10396">
    <property type="entry name" value="TrmE_N"/>
    <property type="match status" value="1"/>
</dbReference>
<dbReference type="RefSeq" id="WP_369667122.1">
    <property type="nucleotide sequence ID" value="NZ_JBDKXB010000011.1"/>
</dbReference>
<dbReference type="Gene3D" id="1.20.120.430">
    <property type="entry name" value="tRNA modification GTPase MnmE domain 2"/>
    <property type="match status" value="1"/>
</dbReference>
<comment type="similarity">
    <text evidence="1 6 7">Belongs to the TRAFAC class TrmE-Era-EngA-EngB-Septin-like GTPase superfamily. TrmE GTPase family.</text>
</comment>
<keyword evidence="5 6" id="KW-0342">GTP-binding</keyword>
<evidence type="ECO:0000256" key="2">
    <source>
        <dbReference type="ARBA" id="ARBA00022694"/>
    </source>
</evidence>
<dbReference type="Proteomes" id="UP001564408">
    <property type="component" value="Unassembled WGS sequence"/>
</dbReference>
<sequence>MTPIDTIAAIATPNGVGGVGILRVSGPLVATVCQSLLGRTLDPRYATYSRFRDPDGVTIDHGLAILFPAPRSFTGEDVLELHAHGGPVVLDLLLAALLRCGARLARPGEFTERAFLNGKLDLAQAEAIADLIESSTVATARSAVRTLEGELSRKIQDLVERLVDMRVEIEAALDFPDEELDLLGADTIGQGLVRLIAETQKLLAGAHQGRLFRDGLVVVIAGPPNAGKSSLMNALTNAETAIVTPIPGTTRDLLRERIQIDGLPVQLIDTAGLRPSDDPIEVVGMERARTQLSAADLVLWVFDGTEQDIDYSRWRQELPTGIAVTWLRNKIDLTGHPPGSYATPFGQEIALSASTGQGLPHLHEHLRGMAGDASDAEGVFLARRRHITALEGALAHLETAREALLNHLAPEMVAEDLRQAQRRFGEITGQVSSEDLLERIFSSFCIGK</sequence>
<keyword evidence="10" id="KW-1185">Reference proteome</keyword>
<feature type="binding site" evidence="6">
    <location>
        <position position="246"/>
    </location>
    <ligand>
        <name>K(+)</name>
        <dbReference type="ChEBI" id="CHEBI:29103"/>
    </ligand>
</feature>
<dbReference type="InterPro" id="IPR031168">
    <property type="entry name" value="G_TrmE"/>
</dbReference>
<feature type="binding site" evidence="6">
    <location>
        <position position="23"/>
    </location>
    <ligand>
        <name>(6S)-5-formyl-5,6,7,8-tetrahydrofolate</name>
        <dbReference type="ChEBI" id="CHEBI:57457"/>
    </ligand>
</feature>
<dbReference type="InterPro" id="IPR006073">
    <property type="entry name" value="GTP-bd"/>
</dbReference>
<dbReference type="PANTHER" id="PTHR42714">
    <property type="entry name" value="TRNA MODIFICATION GTPASE GTPBP3"/>
    <property type="match status" value="1"/>
</dbReference>
<protein>
    <recommendedName>
        <fullName evidence="6">tRNA modification GTPase MnmE</fullName>
        <ecNumber evidence="6">3.6.-.-</ecNumber>
    </recommendedName>
</protein>
<evidence type="ECO:0000256" key="1">
    <source>
        <dbReference type="ARBA" id="ARBA00011043"/>
    </source>
</evidence>
<feature type="binding site" evidence="6">
    <location>
        <position position="225"/>
    </location>
    <ligand>
        <name>K(+)</name>
        <dbReference type="ChEBI" id="CHEBI:29103"/>
    </ligand>
</feature>
<keyword evidence="4 6" id="KW-0630">Potassium</keyword>
<dbReference type="InterPro" id="IPR025867">
    <property type="entry name" value="MnmE_helical"/>
</dbReference>
<feature type="binding site" evidence="6">
    <location>
        <position position="250"/>
    </location>
    <ligand>
        <name>Mg(2+)</name>
        <dbReference type="ChEBI" id="CHEBI:18420"/>
    </ligand>
</feature>
<dbReference type="InterPro" id="IPR027266">
    <property type="entry name" value="TrmE/GcvT-like"/>
</dbReference>
<reference evidence="9 10" key="1">
    <citation type="submission" date="2024-05" db="EMBL/GenBank/DDBJ databases">
        <title>Genome Sequence and Characterization of the New Strain Purple Sulfur Bacterium of Genus Thioalkalicoccus.</title>
        <authorList>
            <person name="Bryantseva I.A."/>
            <person name="Kyndt J.A."/>
            <person name="Imhoff J.F."/>
        </authorList>
    </citation>
    <scope>NUCLEOTIDE SEQUENCE [LARGE SCALE GENOMIC DNA]</scope>
    <source>
        <strain evidence="9 10">Um2</strain>
    </source>
</reference>
<feature type="binding site" evidence="6">
    <location>
        <begin position="225"/>
        <end position="230"/>
    </location>
    <ligand>
        <name>GTP</name>
        <dbReference type="ChEBI" id="CHEBI:37565"/>
    </ligand>
</feature>
<dbReference type="InterPro" id="IPR018948">
    <property type="entry name" value="GTP-bd_TrmE_N"/>
</dbReference>
<dbReference type="Gene3D" id="3.40.50.300">
    <property type="entry name" value="P-loop containing nucleotide triphosphate hydrolases"/>
    <property type="match status" value="1"/>
</dbReference>
<evidence type="ECO:0000256" key="3">
    <source>
        <dbReference type="ARBA" id="ARBA00022741"/>
    </source>
</evidence>
<keyword evidence="2 6" id="KW-0819">tRNA processing</keyword>
<dbReference type="HAMAP" id="MF_00379">
    <property type="entry name" value="GTPase_MnmE"/>
    <property type="match status" value="1"/>
</dbReference>
<evidence type="ECO:0000256" key="5">
    <source>
        <dbReference type="ARBA" id="ARBA00023134"/>
    </source>
</evidence>
<feature type="binding site" evidence="6">
    <location>
        <position position="119"/>
    </location>
    <ligand>
        <name>(6S)-5-formyl-5,6,7,8-tetrahydrofolate</name>
        <dbReference type="ChEBI" id="CHEBI:57457"/>
    </ligand>
</feature>
<feature type="binding site" evidence="6">
    <location>
        <position position="80"/>
    </location>
    <ligand>
        <name>(6S)-5-formyl-5,6,7,8-tetrahydrofolate</name>
        <dbReference type="ChEBI" id="CHEBI:57457"/>
    </ligand>
</feature>
<evidence type="ECO:0000259" key="8">
    <source>
        <dbReference type="PROSITE" id="PS51709"/>
    </source>
</evidence>
<dbReference type="InterPro" id="IPR027368">
    <property type="entry name" value="MnmE_dom2"/>
</dbReference>
<comment type="subcellular location">
    <subcellularLocation>
        <location evidence="6">Cytoplasm</location>
    </subcellularLocation>
</comment>
<evidence type="ECO:0000256" key="4">
    <source>
        <dbReference type="ARBA" id="ARBA00022958"/>
    </source>
</evidence>
<accession>A0ABV4BDZ2</accession>
<gene>
    <name evidence="6 9" type="primary">mnmE</name>
    <name evidence="6" type="synonym">trmE</name>
    <name evidence="9" type="ORF">ABC977_10005</name>
</gene>
<dbReference type="SUPFAM" id="SSF52540">
    <property type="entry name" value="P-loop containing nucleoside triphosphate hydrolases"/>
    <property type="match status" value="1"/>
</dbReference>
<dbReference type="NCBIfam" id="NF003661">
    <property type="entry name" value="PRK05291.1-3"/>
    <property type="match status" value="1"/>
</dbReference>
<dbReference type="NCBIfam" id="TIGR00231">
    <property type="entry name" value="small_GTP"/>
    <property type="match status" value="1"/>
</dbReference>
<dbReference type="InterPro" id="IPR004520">
    <property type="entry name" value="GTPase_MnmE"/>
</dbReference>
<keyword evidence="3 6" id="KW-0547">Nucleotide-binding</keyword>
<comment type="caution">
    <text evidence="6">Lacks conserved residue(s) required for the propagation of feature annotation.</text>
</comment>
<dbReference type="Pfam" id="PF01926">
    <property type="entry name" value="MMR_HSR1"/>
    <property type="match status" value="1"/>
</dbReference>
<proteinExistence type="inferred from homology"/>
<keyword evidence="6" id="KW-0479">Metal-binding</keyword>
<dbReference type="PANTHER" id="PTHR42714:SF2">
    <property type="entry name" value="TRNA MODIFICATION GTPASE GTPBP3, MITOCHONDRIAL"/>
    <property type="match status" value="1"/>
</dbReference>
<dbReference type="NCBIfam" id="TIGR00450">
    <property type="entry name" value="mnmE_trmE_thdF"/>
    <property type="match status" value="1"/>
</dbReference>
<name>A0ABV4BDZ2_9GAMM</name>
<keyword evidence="6" id="KW-0460">Magnesium</keyword>
<organism evidence="9 10">
    <name type="scientific">Thioalkalicoccus limnaeus</name>
    <dbReference type="NCBI Taxonomy" id="120681"/>
    <lineage>
        <taxon>Bacteria</taxon>
        <taxon>Pseudomonadati</taxon>
        <taxon>Pseudomonadota</taxon>
        <taxon>Gammaproteobacteria</taxon>
        <taxon>Chromatiales</taxon>
        <taxon>Chromatiaceae</taxon>
        <taxon>Thioalkalicoccus</taxon>
    </lineage>
</organism>
<comment type="function">
    <text evidence="6">Exhibits a very high intrinsic GTPase hydrolysis rate. Involved in the addition of a carboxymethylaminomethyl (cmnm) group at the wobble position (U34) of certain tRNAs, forming tRNA-cmnm(5)s(2)U34.</text>
</comment>
<evidence type="ECO:0000313" key="10">
    <source>
        <dbReference type="Proteomes" id="UP001564408"/>
    </source>
</evidence>
<dbReference type="CDD" id="cd14858">
    <property type="entry name" value="TrmE_N"/>
    <property type="match status" value="1"/>
</dbReference>
<dbReference type="CDD" id="cd04164">
    <property type="entry name" value="trmE"/>
    <property type="match status" value="1"/>
</dbReference>
<feature type="binding site" evidence="6">
    <location>
        <position position="448"/>
    </location>
    <ligand>
        <name>(6S)-5-formyl-5,6,7,8-tetrahydrofolate</name>
        <dbReference type="ChEBI" id="CHEBI:57457"/>
    </ligand>
</feature>
<dbReference type="Gene3D" id="3.30.1360.120">
    <property type="entry name" value="Probable tRNA modification gtpase trme, domain 1"/>
    <property type="match status" value="1"/>
</dbReference>
<dbReference type="PROSITE" id="PS51709">
    <property type="entry name" value="G_TRME"/>
    <property type="match status" value="1"/>
</dbReference>
<comment type="cofactor">
    <cofactor evidence="6">
        <name>K(+)</name>
        <dbReference type="ChEBI" id="CHEBI:29103"/>
    </cofactor>
    <text evidence="6">Binds 1 potassium ion per subunit.</text>
</comment>
<evidence type="ECO:0000256" key="6">
    <source>
        <dbReference type="HAMAP-Rule" id="MF_00379"/>
    </source>
</evidence>